<dbReference type="SUPFAM" id="SSF46785">
    <property type="entry name" value="Winged helix' DNA-binding domain"/>
    <property type="match status" value="1"/>
</dbReference>
<evidence type="ECO:0000256" key="3">
    <source>
        <dbReference type="ARBA" id="ARBA00023242"/>
    </source>
</evidence>
<keyword evidence="3" id="KW-0539">Nucleus</keyword>
<feature type="domain" description="Rad21/Rec8-like protein N-terminal" evidence="5">
    <location>
        <begin position="6"/>
        <end position="105"/>
    </location>
</feature>
<evidence type="ECO:0000313" key="6">
    <source>
        <dbReference type="EMBL" id="SCV70187.1"/>
    </source>
</evidence>
<organism evidence="6 7">
    <name type="scientific">Microbotryum intermedium</name>
    <dbReference type="NCBI Taxonomy" id="269621"/>
    <lineage>
        <taxon>Eukaryota</taxon>
        <taxon>Fungi</taxon>
        <taxon>Dikarya</taxon>
        <taxon>Basidiomycota</taxon>
        <taxon>Pucciniomycotina</taxon>
        <taxon>Microbotryomycetes</taxon>
        <taxon>Microbotryales</taxon>
        <taxon>Microbotryaceae</taxon>
        <taxon>Microbotryum</taxon>
    </lineage>
</organism>
<dbReference type="Pfam" id="PF04824">
    <property type="entry name" value="Rad21_Rec8"/>
    <property type="match status" value="1"/>
</dbReference>
<protein>
    <submittedName>
        <fullName evidence="6">BQ2448_1581 protein</fullName>
    </submittedName>
</protein>
<dbReference type="PANTHER" id="PTHR12585:SF72">
    <property type="entry name" value="MEIOTIC RECOMBINATION PROTEIN REC8"/>
    <property type="match status" value="1"/>
</dbReference>
<sequence length="734" mass="79184">MESDLDILARRRHGFGIYWLAATLGSRGGVASKKLTRKEVMSCNLVTACEKLAAPDEPLALRLQSNLLCGIARVYQQQWTIHSAEVAHLHQHLRKALSEALKRDTEAVDRQLAPPPVPTHIARNQITLGLDPALAVLGWDAEYEQMVDWSETAAIVDIGEKIEELSSGVQIEKAAGAFLQSLYRFAAAISNIHGDAADLLPNGDQTVAPLKAPDVSQITLREPHLEQYRAGEEPAYGFDEGLGAAFEFGEGELASSAIRTSGCDGYGLLEGQFPELDEQIRAASLRSRSAAPSLREAERTSSVGGILPEVEDMGGFEHDFALEFGGEGYVAPAVPEALPGIERAPSLPAPEEPAPQPEEEEAVARAAQVARRAAKKHKVCTKFLNRPHSRNAHRHIRQQRGVIDSSTALDDNTIRDMRTSYTERMEEERARAEEQRGAREAIKAGMDAIFRPPPGCKLSDDTSATVALTHQAYTVEGGPLGDLWHSTVTERLVPLGGGQARVDRQARVAVAPPAVEEARAAEARMRGLSVEVGRPIDRGFSPALEFGGEGYMGPEFEGMGGLDLAAEYFPEPELGRPASRPESLVPWHAEDVTSDVGAAEFERAPSVLGRVSLETPVRARTRTASLLGRSRAPSVLEPEAAEVAKSKTTASDLGVPQELESLKFLAYARRVQTTVAEEDGKFLFSDLVPAADSTKSVAAMGFYHLLVLATRDEIEIGQPEAYGGVRVAFSAVGG</sequence>
<comment type="subcellular location">
    <subcellularLocation>
        <location evidence="1">Nucleus</location>
    </subcellularLocation>
</comment>
<dbReference type="Proteomes" id="UP000198372">
    <property type="component" value="Unassembled WGS sequence"/>
</dbReference>
<dbReference type="GO" id="GO:0003682">
    <property type="term" value="F:chromatin binding"/>
    <property type="evidence" value="ECO:0007669"/>
    <property type="project" value="TreeGrafter"/>
</dbReference>
<dbReference type="InterPro" id="IPR006909">
    <property type="entry name" value="Rad21/Rec8_C_eu"/>
</dbReference>
<dbReference type="GO" id="GO:0005634">
    <property type="term" value="C:nucleus"/>
    <property type="evidence" value="ECO:0007669"/>
    <property type="project" value="UniProtKB-SubCell"/>
</dbReference>
<proteinExistence type="inferred from homology"/>
<dbReference type="STRING" id="269621.A0A238FAI9"/>
<gene>
    <name evidence="6" type="ORF">BQ2448_1581</name>
</gene>
<name>A0A238FAI9_9BASI</name>
<reference evidence="7" key="1">
    <citation type="submission" date="2016-09" db="EMBL/GenBank/DDBJ databases">
        <authorList>
            <person name="Jeantristanb JTB J.-T."/>
            <person name="Ricardo R."/>
        </authorList>
    </citation>
    <scope>NUCLEOTIDE SEQUENCE [LARGE SCALE GENOMIC DNA]</scope>
</reference>
<dbReference type="Gene3D" id="1.10.10.580">
    <property type="entry name" value="Structural maintenance of chromosome 1. Chain E"/>
    <property type="match status" value="1"/>
</dbReference>
<dbReference type="GO" id="GO:1990414">
    <property type="term" value="P:replication-born double-strand break repair via sister chromatid exchange"/>
    <property type="evidence" value="ECO:0007669"/>
    <property type="project" value="TreeGrafter"/>
</dbReference>
<feature type="domain" description="Rad21/Rec8-like protein C-terminal eukaryotic" evidence="4">
    <location>
        <begin position="681"/>
        <end position="727"/>
    </location>
</feature>
<comment type="similarity">
    <text evidence="2">Belongs to the rad21 family.</text>
</comment>
<dbReference type="InterPro" id="IPR006910">
    <property type="entry name" value="Rad21_Rec8_N"/>
</dbReference>
<evidence type="ECO:0000256" key="2">
    <source>
        <dbReference type="ARBA" id="ARBA00009870"/>
    </source>
</evidence>
<keyword evidence="7" id="KW-1185">Reference proteome</keyword>
<evidence type="ECO:0000256" key="1">
    <source>
        <dbReference type="ARBA" id="ARBA00004123"/>
    </source>
</evidence>
<dbReference type="AlphaFoldDB" id="A0A238FAI9"/>
<dbReference type="Pfam" id="PF04825">
    <property type="entry name" value="Rad21_Rec8_N"/>
    <property type="match status" value="1"/>
</dbReference>
<dbReference type="EMBL" id="FMSP01000005">
    <property type="protein sequence ID" value="SCV70187.1"/>
    <property type="molecule type" value="Genomic_DNA"/>
</dbReference>
<evidence type="ECO:0000313" key="7">
    <source>
        <dbReference type="Proteomes" id="UP000198372"/>
    </source>
</evidence>
<dbReference type="PANTHER" id="PTHR12585">
    <property type="entry name" value="SCC1 / RAD21 FAMILY MEMBER"/>
    <property type="match status" value="1"/>
</dbReference>
<dbReference type="GO" id="GO:0008278">
    <property type="term" value="C:cohesin complex"/>
    <property type="evidence" value="ECO:0007669"/>
    <property type="project" value="InterPro"/>
</dbReference>
<dbReference type="OrthoDB" id="10071381at2759"/>
<accession>A0A238FAI9</accession>
<evidence type="ECO:0000259" key="4">
    <source>
        <dbReference type="Pfam" id="PF04824"/>
    </source>
</evidence>
<dbReference type="InterPro" id="IPR039781">
    <property type="entry name" value="Rad21/Rec8-like"/>
</dbReference>
<dbReference type="InterPro" id="IPR036390">
    <property type="entry name" value="WH_DNA-bd_sf"/>
</dbReference>
<dbReference type="GO" id="GO:0007062">
    <property type="term" value="P:sister chromatid cohesion"/>
    <property type="evidence" value="ECO:0007669"/>
    <property type="project" value="InterPro"/>
</dbReference>
<evidence type="ECO:0000259" key="5">
    <source>
        <dbReference type="Pfam" id="PF04825"/>
    </source>
</evidence>
<dbReference type="InterPro" id="IPR023093">
    <property type="entry name" value="ScpA-like_C"/>
</dbReference>